<evidence type="ECO:0000313" key="2">
    <source>
        <dbReference type="EMBL" id="RRT59999.1"/>
    </source>
</evidence>
<organism evidence="2 3">
    <name type="scientific">Ensete ventricosum</name>
    <name type="common">Abyssinian banana</name>
    <name type="synonym">Musa ensete</name>
    <dbReference type="NCBI Taxonomy" id="4639"/>
    <lineage>
        <taxon>Eukaryota</taxon>
        <taxon>Viridiplantae</taxon>
        <taxon>Streptophyta</taxon>
        <taxon>Embryophyta</taxon>
        <taxon>Tracheophyta</taxon>
        <taxon>Spermatophyta</taxon>
        <taxon>Magnoliopsida</taxon>
        <taxon>Liliopsida</taxon>
        <taxon>Zingiberales</taxon>
        <taxon>Musaceae</taxon>
        <taxon>Ensete</taxon>
    </lineage>
</organism>
<protein>
    <recommendedName>
        <fullName evidence="4">Secreted protein</fullName>
    </recommendedName>
</protein>
<reference evidence="2 3" key="1">
    <citation type="journal article" date="2014" name="Agronomy (Basel)">
        <title>A Draft Genome Sequence for Ensete ventricosum, the Drought-Tolerant Tree Against Hunger.</title>
        <authorList>
            <person name="Harrison J."/>
            <person name="Moore K.A."/>
            <person name="Paszkiewicz K."/>
            <person name="Jones T."/>
            <person name="Grant M."/>
            <person name="Ambacheew D."/>
            <person name="Muzemil S."/>
            <person name="Studholme D.J."/>
        </authorList>
    </citation>
    <scope>NUCLEOTIDE SEQUENCE [LARGE SCALE GENOMIC DNA]</scope>
</reference>
<dbReference type="Proteomes" id="UP000287651">
    <property type="component" value="Unassembled WGS sequence"/>
</dbReference>
<evidence type="ECO:0008006" key="4">
    <source>
        <dbReference type="Google" id="ProtNLM"/>
    </source>
</evidence>
<keyword evidence="1" id="KW-0732">Signal</keyword>
<comment type="caution">
    <text evidence="2">The sequence shown here is derived from an EMBL/GenBank/DDBJ whole genome shotgun (WGS) entry which is preliminary data.</text>
</comment>
<sequence length="80" mass="8190">MQAARRGTLLCMPLLCSSGMLLRWLLPVASAGFFIARCPSPTAADSFTVGASTVGGGCSSPAATGFFTAGRFTGERYAPP</sequence>
<dbReference type="AlphaFoldDB" id="A0A426Z7Q0"/>
<gene>
    <name evidence="2" type="ORF">B296_00004028</name>
</gene>
<evidence type="ECO:0000256" key="1">
    <source>
        <dbReference type="SAM" id="SignalP"/>
    </source>
</evidence>
<name>A0A426Z7Q0_ENSVE</name>
<evidence type="ECO:0000313" key="3">
    <source>
        <dbReference type="Proteomes" id="UP000287651"/>
    </source>
</evidence>
<feature type="chain" id="PRO_5018968839" description="Secreted protein" evidence="1">
    <location>
        <begin position="32"/>
        <end position="80"/>
    </location>
</feature>
<feature type="signal peptide" evidence="1">
    <location>
        <begin position="1"/>
        <end position="31"/>
    </location>
</feature>
<accession>A0A426Z7Q0</accession>
<proteinExistence type="predicted"/>
<dbReference type="EMBL" id="AMZH03007974">
    <property type="protein sequence ID" value="RRT59999.1"/>
    <property type="molecule type" value="Genomic_DNA"/>
</dbReference>